<proteinExistence type="predicted"/>
<name>A0AA86AL27_SULMK</name>
<accession>A0AA86AL27</accession>
<gene>
    <name evidence="2" type="ORF">SMUL_1325</name>
</gene>
<reference evidence="2 3" key="1">
    <citation type="journal article" date="2014" name="Environ. Microbiol.">
        <title>Insights into organohalide respiration and the versatile catabolism of Sulfurospirillum multivorans gained from comparative genomics and physiological studies.</title>
        <authorList>
            <person name="Goris T."/>
            <person name="Schubert T."/>
            <person name="Gadkari J."/>
            <person name="Wubet T."/>
            <person name="Tarkka M."/>
            <person name="Buscot F."/>
            <person name="Adrian L."/>
            <person name="Diekert G."/>
        </authorList>
    </citation>
    <scope>NUCLEOTIDE SEQUENCE [LARGE SCALE GENOMIC DNA]</scope>
    <source>
        <strain evidence="3">DM 12446 / JCM 15788 / NBRC 109480</strain>
    </source>
</reference>
<protein>
    <submittedName>
        <fullName evidence="2">Uncharacterized protein</fullName>
    </submittedName>
</protein>
<organism evidence="2 3">
    <name type="scientific">Sulfurospirillum multivorans (strain DM 12446 / JCM 15788 / NBRC 109480)</name>
    <dbReference type="NCBI Taxonomy" id="1150621"/>
    <lineage>
        <taxon>Bacteria</taxon>
        <taxon>Pseudomonadati</taxon>
        <taxon>Campylobacterota</taxon>
        <taxon>Epsilonproteobacteria</taxon>
        <taxon>Campylobacterales</taxon>
        <taxon>Sulfurospirillaceae</taxon>
        <taxon>Sulfurospirillum</taxon>
    </lineage>
</organism>
<sequence>MSHLFLISPEILMQLVGIRDNAKFIYELVENQTEFNKEISLRTFKNFMKGKGNPSQKTIDVLQKDFKIDFESDIFKGLYNSQWHEILQKIQTTFSKDFFPYAMLVLQEIAKQEDELIQRIKECDTELERIQALAFHPFVLKILNEQENLVLQNAKSHKEIKMIVALLVTKILFYIVAAFDVEYGLYHQKIHKEEQYSFIKKILPVYNDKKEFLHPIGRFFMNIKVKNKKTFKQMAECINVEGYEGIKSESQIRKFKYWRKGTKIPHVDEVINMIKALFPQISTDELEHGKVMFYCVVGVLTLFKELLSAIFKNESELIGWLHKHYNQYHQAHYSACLTKHQTS</sequence>
<dbReference type="KEGG" id="smul:SMUL_1325"/>
<dbReference type="AlphaFoldDB" id="A0AA86AL27"/>
<dbReference type="EMBL" id="CP007201">
    <property type="protein sequence ID" value="AHJ12586.1"/>
    <property type="molecule type" value="Genomic_DNA"/>
</dbReference>
<evidence type="ECO:0000313" key="2">
    <source>
        <dbReference type="EMBL" id="AHJ12586.1"/>
    </source>
</evidence>
<evidence type="ECO:0000313" key="3">
    <source>
        <dbReference type="Proteomes" id="UP000019322"/>
    </source>
</evidence>
<evidence type="ECO:0000256" key="1">
    <source>
        <dbReference type="SAM" id="Coils"/>
    </source>
</evidence>
<dbReference type="Proteomes" id="UP000019322">
    <property type="component" value="Chromosome"/>
</dbReference>
<feature type="coiled-coil region" evidence="1">
    <location>
        <begin position="106"/>
        <end position="133"/>
    </location>
</feature>
<dbReference type="RefSeq" id="WP_025344464.1">
    <property type="nucleotide sequence ID" value="NZ_CP007201.1"/>
</dbReference>
<keyword evidence="1" id="KW-0175">Coiled coil</keyword>